<evidence type="ECO:0000313" key="6">
    <source>
        <dbReference type="Proteomes" id="UP001060123"/>
    </source>
</evidence>
<evidence type="ECO:0000313" key="5">
    <source>
        <dbReference type="Proteomes" id="UP000232164"/>
    </source>
</evidence>
<dbReference type="EMBL" id="CP104143">
    <property type="protein sequence ID" value="UWU12685.1"/>
    <property type="molecule type" value="Genomic_DNA"/>
</dbReference>
<evidence type="ECO:0000313" key="3">
    <source>
        <dbReference type="EMBL" id="PKA41126.1"/>
    </source>
</evidence>
<keyword evidence="2" id="KW-0732">Signal</keyword>
<feature type="compositionally biased region" description="Polar residues" evidence="1">
    <location>
        <begin position="21"/>
        <end position="35"/>
    </location>
</feature>
<proteinExistence type="predicted"/>
<evidence type="ECO:0000256" key="1">
    <source>
        <dbReference type="SAM" id="MobiDB-lite"/>
    </source>
</evidence>
<feature type="chain" id="PRO_5014916207" evidence="2">
    <location>
        <begin position="23"/>
        <end position="102"/>
    </location>
</feature>
<protein>
    <submittedName>
        <fullName evidence="3">Uncharacterized protein</fullName>
    </submittedName>
</protein>
<dbReference type="RefSeq" id="WP_027508493.1">
    <property type="nucleotide sequence ID" value="NZ_CP104143.1"/>
</dbReference>
<accession>A0A2N0D4T6</accession>
<feature type="signal peptide" evidence="2">
    <location>
        <begin position="1"/>
        <end position="22"/>
    </location>
</feature>
<name>A0A2N0D4T6_RHISU</name>
<feature type="compositionally biased region" description="Low complexity" evidence="1">
    <location>
        <begin position="60"/>
        <end position="71"/>
    </location>
</feature>
<dbReference type="EMBL" id="PIQN01000019">
    <property type="protein sequence ID" value="PKA41126.1"/>
    <property type="molecule type" value="Genomic_DNA"/>
</dbReference>
<feature type="region of interest" description="Disordered" evidence="1">
    <location>
        <begin position="21"/>
        <end position="102"/>
    </location>
</feature>
<dbReference type="OrthoDB" id="8401819at2"/>
<feature type="compositionally biased region" description="Basic and acidic residues" evidence="1">
    <location>
        <begin position="80"/>
        <end position="91"/>
    </location>
</feature>
<dbReference type="Proteomes" id="UP001060123">
    <property type="component" value="Chromosome"/>
</dbReference>
<gene>
    <name evidence="3" type="ORF">CWR43_23120</name>
    <name evidence="4" type="ORF">N2599_10850</name>
</gene>
<evidence type="ECO:0000313" key="4">
    <source>
        <dbReference type="EMBL" id="UWU12685.1"/>
    </source>
</evidence>
<dbReference type="Proteomes" id="UP000232164">
    <property type="component" value="Unassembled WGS sequence"/>
</dbReference>
<reference evidence="3 5" key="2">
    <citation type="submission" date="2017-12" db="EMBL/GenBank/DDBJ databases">
        <title>Genome sequence of Rhizobium sullae HCNT1 isolated from Sulla coronaria nodules and featuring peculiar denitrification phenotypes.</title>
        <authorList>
            <person name="De Diego-Diaz B."/>
            <person name="Treu L."/>
            <person name="Campanaro S."/>
            <person name="Da Silva Duarte V."/>
            <person name="Basaglia M."/>
            <person name="Favaro L."/>
            <person name="Casella S."/>
            <person name="Squartini A."/>
        </authorList>
    </citation>
    <scope>NUCLEOTIDE SEQUENCE [LARGE SCALE GENOMIC DNA]</scope>
    <source>
        <strain evidence="3 5">HCNT1</strain>
    </source>
</reference>
<dbReference type="AlphaFoldDB" id="A0A2N0D4T6"/>
<reference evidence="4" key="3">
    <citation type="submission" date="2022-09" db="EMBL/GenBank/DDBJ databases">
        <title>Australian commercial rhizobial inoculants.</title>
        <authorList>
            <person name="Kohlmeier M.G."/>
            <person name="O'Hara G.W."/>
            <person name="Colombi E."/>
            <person name="Ramsay J.P."/>
            <person name="Terpolilli J."/>
        </authorList>
    </citation>
    <scope>NUCLEOTIDE SEQUENCE</scope>
    <source>
        <strain evidence="4">WSM1592</strain>
    </source>
</reference>
<evidence type="ECO:0000256" key="2">
    <source>
        <dbReference type="SAM" id="SignalP"/>
    </source>
</evidence>
<sequence length="102" mass="10482">MRMKLLAASILALGMATSVSYAQSQGAPAGSTTSPPMVPEAEDYPFGQDNNPPARVDPNPTGSITTTPGGSMESNCSAYDKARTSPGRGDDQTDTAELCGNK</sequence>
<keyword evidence="6" id="KW-1185">Reference proteome</keyword>
<reference evidence="3 5" key="1">
    <citation type="submission" date="2017-11" db="EMBL/GenBank/DDBJ databases">
        <authorList>
            <person name="Han C.G."/>
        </authorList>
    </citation>
    <scope>NUCLEOTIDE SEQUENCE [LARGE SCALE GENOMIC DNA]</scope>
    <source>
        <strain evidence="3 5">HCNT1</strain>
    </source>
</reference>
<organism evidence="3 5">
    <name type="scientific">Rhizobium sullae</name>
    <name type="common">Rhizobium hedysari</name>
    <dbReference type="NCBI Taxonomy" id="50338"/>
    <lineage>
        <taxon>Bacteria</taxon>
        <taxon>Pseudomonadati</taxon>
        <taxon>Pseudomonadota</taxon>
        <taxon>Alphaproteobacteria</taxon>
        <taxon>Hyphomicrobiales</taxon>
        <taxon>Rhizobiaceae</taxon>
        <taxon>Rhizobium/Agrobacterium group</taxon>
        <taxon>Rhizobium</taxon>
    </lineage>
</organism>